<proteinExistence type="predicted"/>
<dbReference type="AlphaFoldDB" id="F0ZU95"/>
<evidence type="ECO:0000313" key="3">
    <source>
        <dbReference type="Proteomes" id="UP000001064"/>
    </source>
</evidence>
<evidence type="ECO:0000256" key="1">
    <source>
        <dbReference type="SAM" id="MobiDB-lite"/>
    </source>
</evidence>
<organism evidence="2 3">
    <name type="scientific">Dictyostelium purpureum</name>
    <name type="common">Slime mold</name>
    <dbReference type="NCBI Taxonomy" id="5786"/>
    <lineage>
        <taxon>Eukaryota</taxon>
        <taxon>Amoebozoa</taxon>
        <taxon>Evosea</taxon>
        <taxon>Eumycetozoa</taxon>
        <taxon>Dictyostelia</taxon>
        <taxon>Dictyosteliales</taxon>
        <taxon>Dictyosteliaceae</taxon>
        <taxon>Dictyostelium</taxon>
    </lineage>
</organism>
<reference evidence="3" key="1">
    <citation type="journal article" date="2011" name="Genome Biol.">
        <title>Comparative genomics of the social amoebae Dictyostelium discoideum and Dictyostelium purpureum.</title>
        <authorList>
            <consortium name="US DOE Joint Genome Institute (JGI-PGF)"/>
            <person name="Sucgang R."/>
            <person name="Kuo A."/>
            <person name="Tian X."/>
            <person name="Salerno W."/>
            <person name="Parikh A."/>
            <person name="Feasley C.L."/>
            <person name="Dalin E."/>
            <person name="Tu H."/>
            <person name="Huang E."/>
            <person name="Barry K."/>
            <person name="Lindquist E."/>
            <person name="Shapiro H."/>
            <person name="Bruce D."/>
            <person name="Schmutz J."/>
            <person name="Salamov A."/>
            <person name="Fey P."/>
            <person name="Gaudet P."/>
            <person name="Anjard C."/>
            <person name="Babu M.M."/>
            <person name="Basu S."/>
            <person name="Bushmanova Y."/>
            <person name="van der Wel H."/>
            <person name="Katoh-Kurasawa M."/>
            <person name="Dinh C."/>
            <person name="Coutinho P.M."/>
            <person name="Saito T."/>
            <person name="Elias M."/>
            <person name="Schaap P."/>
            <person name="Kay R.R."/>
            <person name="Henrissat B."/>
            <person name="Eichinger L."/>
            <person name="Rivero F."/>
            <person name="Putnam N.H."/>
            <person name="West C.M."/>
            <person name="Loomis W.F."/>
            <person name="Chisholm R.L."/>
            <person name="Shaulsky G."/>
            <person name="Strassmann J.E."/>
            <person name="Queller D.C."/>
            <person name="Kuspa A."/>
            <person name="Grigoriev I.V."/>
        </authorList>
    </citation>
    <scope>NUCLEOTIDE SEQUENCE [LARGE SCALE GENOMIC DNA]</scope>
    <source>
        <strain evidence="3">QSDP1</strain>
    </source>
</reference>
<keyword evidence="3" id="KW-1185">Reference proteome</keyword>
<dbReference type="VEuPathDB" id="AmoebaDB:DICPUDRAFT_92594"/>
<dbReference type="RefSeq" id="XP_003290980.1">
    <property type="nucleotide sequence ID" value="XM_003290932.1"/>
</dbReference>
<dbReference type="InParanoid" id="F0ZU95"/>
<gene>
    <name evidence="2" type="ORF">DICPUDRAFT_92594</name>
</gene>
<name>F0ZU95_DICPU</name>
<dbReference type="Proteomes" id="UP000001064">
    <property type="component" value="Unassembled WGS sequence"/>
</dbReference>
<feature type="compositionally biased region" description="Low complexity" evidence="1">
    <location>
        <begin position="93"/>
        <end position="103"/>
    </location>
</feature>
<dbReference type="KEGG" id="dpp:DICPUDRAFT_92594"/>
<evidence type="ECO:0000313" key="2">
    <source>
        <dbReference type="EMBL" id="EGC32487.1"/>
    </source>
</evidence>
<protein>
    <submittedName>
        <fullName evidence="2">Expressed protein</fullName>
    </submittedName>
</protein>
<dbReference type="EMBL" id="GL871190">
    <property type="protein sequence ID" value="EGC32487.1"/>
    <property type="molecule type" value="Genomic_DNA"/>
</dbReference>
<accession>F0ZU95</accession>
<feature type="region of interest" description="Disordered" evidence="1">
    <location>
        <begin position="69"/>
        <end position="104"/>
    </location>
</feature>
<sequence>MNYDIFEMERDFPDLNSFFLNQNAQQLKKGENKDELPFVVPEGLPNHKKRYREESNFFRYSNYVSNNSGVNKSDDMGKLPNSDELPFVDPSINNNNQQTNDNDSSVVRIHVNYDGIIN</sequence>
<dbReference type="GeneID" id="10508846"/>